<dbReference type="GeneID" id="24875765"/>
<reference evidence="1 2" key="1">
    <citation type="journal article" date="2016" name="Sci. Rep.">
        <title>A novel ammonia-oxidizing archaeon from wastewater treatment plant: Its enrichment, physiological and genomic characteristics.</title>
        <authorList>
            <person name="Li Y."/>
            <person name="Ding K."/>
            <person name="Wen X."/>
            <person name="Zhang B."/>
            <person name="Shen B."/>
            <person name="Yang Y."/>
        </authorList>
    </citation>
    <scope>NUCLEOTIDE SEQUENCE [LARGE SCALE GENOMIC DNA]</scope>
    <source>
        <strain evidence="1 2">SAT1</strain>
    </source>
</reference>
<dbReference type="OrthoDB" id="1467at2157"/>
<gene>
    <name evidence="1" type="ORF">SU86_005050</name>
</gene>
<protein>
    <submittedName>
        <fullName evidence="1">Uncharacterized protein</fullName>
    </submittedName>
</protein>
<dbReference type="STRING" id="1603555.SU86_005050"/>
<dbReference type="EMBL" id="CP011097">
    <property type="protein sequence ID" value="AJZ75835.1"/>
    <property type="molecule type" value="Genomic_DNA"/>
</dbReference>
<sequence length="217" mass="25028">MAHDLLVRGLDDEVHSKITDASEHLGMSVNAIIKDAADKWVSQLGKERHRHDLILYSDDESLKYLLSKMDELTEANWSKICCGPPNHLGITTLRKLDWFDGTIKPYERFYQNPTEYAKKLIQSVPKTAKNKQLLIAAFLTGDLAKNSVKESAKFCEWYDKQHVPGITHCIALTKTIMQDKIEDILDLFNCHEQVFIVKNKKLHRLRVSEENFYSLIL</sequence>
<proteinExistence type="predicted"/>
<keyword evidence="2" id="KW-1185">Reference proteome</keyword>
<dbReference type="RefSeq" id="WP_048188687.1">
    <property type="nucleotide sequence ID" value="NZ_CP011097.1"/>
</dbReference>
<organism evidence="1 2">
    <name type="scientific">Candidatus Nitrosotenuis cloacae</name>
    <dbReference type="NCBI Taxonomy" id="1603555"/>
    <lineage>
        <taxon>Archaea</taxon>
        <taxon>Nitrososphaerota</taxon>
        <taxon>Candidatus Nitrosotenuis</taxon>
    </lineage>
</organism>
<name>A0A3G1B2G8_9ARCH</name>
<evidence type="ECO:0000313" key="2">
    <source>
        <dbReference type="Proteomes" id="UP000266745"/>
    </source>
</evidence>
<evidence type="ECO:0000313" key="1">
    <source>
        <dbReference type="EMBL" id="AJZ75835.1"/>
    </source>
</evidence>
<dbReference type="Proteomes" id="UP000266745">
    <property type="component" value="Chromosome"/>
</dbReference>
<dbReference type="AlphaFoldDB" id="A0A3G1B2G8"/>
<dbReference type="KEGG" id="tah:SU86_005050"/>
<accession>A0A3G1B2G8</accession>